<dbReference type="InterPro" id="IPR001610">
    <property type="entry name" value="PAC"/>
</dbReference>
<comment type="caution">
    <text evidence="13">The sequence shown here is derived from an EMBL/GenBank/DDBJ whole genome shotgun (WGS) entry which is preliminary data.</text>
</comment>
<feature type="domain" description="Histidine kinase" evidence="9">
    <location>
        <begin position="780"/>
        <end position="1001"/>
    </location>
</feature>
<dbReference type="InterPro" id="IPR003594">
    <property type="entry name" value="HATPase_dom"/>
</dbReference>
<evidence type="ECO:0000259" key="11">
    <source>
        <dbReference type="PROSITE" id="PS50112"/>
    </source>
</evidence>
<evidence type="ECO:0000313" key="14">
    <source>
        <dbReference type="Proteomes" id="UP000304382"/>
    </source>
</evidence>
<dbReference type="InterPro" id="IPR011006">
    <property type="entry name" value="CheY-like_superfamily"/>
</dbReference>
<dbReference type="Proteomes" id="UP000304382">
    <property type="component" value="Unassembled WGS sequence"/>
</dbReference>
<reference evidence="13 14" key="1">
    <citation type="submission" date="2019-02" db="EMBL/GenBank/DDBJ databases">
        <title>Haloarcula mannanilyticum sp. nov., a mannan degrading haloarchaeon isolated from commercial salt.</title>
        <authorList>
            <person name="Enomoto S."/>
            <person name="Shimane Y."/>
            <person name="Kamekura M."/>
            <person name="Ito T."/>
            <person name="Moriya O."/>
            <person name="Ihara K."/>
            <person name="Takahashi-Ando N."/>
            <person name="Fukushima Y."/>
            <person name="Yoshida Y."/>
            <person name="Usama R."/>
            <person name="Takai K."/>
            <person name="Minegishi H."/>
        </authorList>
    </citation>
    <scope>NUCLEOTIDE SEQUENCE [LARGE SCALE GENOMIC DNA]</scope>
    <source>
        <strain evidence="13 14">MD130-1</strain>
    </source>
</reference>
<dbReference type="CDD" id="cd00075">
    <property type="entry name" value="HATPase"/>
    <property type="match status" value="1"/>
</dbReference>
<dbReference type="InterPro" id="IPR000700">
    <property type="entry name" value="PAS-assoc_C"/>
</dbReference>
<dbReference type="InterPro" id="IPR052162">
    <property type="entry name" value="Sensor_kinase/Photoreceptor"/>
</dbReference>
<feature type="domain" description="PAS" evidence="11">
    <location>
        <begin position="294"/>
        <end position="337"/>
    </location>
</feature>
<dbReference type="SMART" id="SM00091">
    <property type="entry name" value="PAS"/>
    <property type="match status" value="5"/>
</dbReference>
<dbReference type="Gene3D" id="3.30.565.10">
    <property type="entry name" value="Histidine kinase-like ATPase, C-terminal domain"/>
    <property type="match status" value="1"/>
</dbReference>
<dbReference type="SUPFAM" id="SSF55785">
    <property type="entry name" value="PYP-like sensor domain (PAS domain)"/>
    <property type="match status" value="5"/>
</dbReference>
<dbReference type="PANTHER" id="PTHR43304:SF1">
    <property type="entry name" value="PAC DOMAIN-CONTAINING PROTEIN"/>
    <property type="match status" value="1"/>
</dbReference>
<comment type="catalytic activity">
    <reaction evidence="1">
        <text>ATP + protein L-histidine = ADP + protein N-phospho-L-histidine.</text>
        <dbReference type="EC" id="2.7.13.3"/>
    </reaction>
</comment>
<dbReference type="SMART" id="SM00387">
    <property type="entry name" value="HATPase_c"/>
    <property type="match status" value="1"/>
</dbReference>
<dbReference type="Gene3D" id="2.10.70.100">
    <property type="match status" value="1"/>
</dbReference>
<dbReference type="PROSITE" id="PS50109">
    <property type="entry name" value="HIS_KIN"/>
    <property type="match status" value="1"/>
</dbReference>
<keyword evidence="3 6" id="KW-0597">Phosphoprotein</keyword>
<dbReference type="PANTHER" id="PTHR43304">
    <property type="entry name" value="PHYTOCHROME-LIKE PROTEIN CPH1"/>
    <property type="match status" value="1"/>
</dbReference>
<sequence length="1007" mass="113274">MADQITVLHVDDEQGFAELTAEYLERIADDLTVVTETNPDHTLDRLDDSIDCVVSDYEMPERNGLELFHLVRNRYPDLPFILFTGRGNEAVASEAVSAGITDYLQKDSSTDQYTILANRIRNAVERRRAQQERRRSERRFEAVFQDPQVQVGVLDPDGTVRKVNETALTAIGRSREAVLGKFLWDVPWLPTDDESDVRARVERAANGEYVDFEIDHTRTASAERSMNGFIRPVRNNTGDVVSLVVSGQDVTARNEREEELERISNLLSRVQRLANVGGWELDISTGPPYTGTPTDEFYRIYGLSPGVELSVDDLLEFAHPSDRELVEESVEGLLEAGDPFDIEIRIETVDGEQRWVRSIGAPIERDGEIVKARGAIVDITDLKEQQAELERKTDFLRQTQRIANVGGWEIDISETPYDIEWTDQLYEIFEIPPQEPLTPERILDFVHPDDHDRVKAEIERLLETGTQLAFEYRIRSGKGNERWLRVVSEGTDDETDVLRGAVLDITPLKRATRELQQREAELSRYREFTNTILDTLDDVFVIFDDERQIRRWNESLVSVTGYSPADLGAMTVGDLVETPDQSVIERAFEGESTAVETTLVTADGTTIPYEFVVERVETPEGDVRIAAIGRDISTRKEHEETLARTNRQLQTILETTTALVFVKDSDGHYRRANERFREVFADDETDVVGKTDVELFPEEIAEQIRADDRTILETEESIEREEEVPTTDGLRTFLTLKNPIYDDEGNVTGICGVATDITERAEYKADIERQKERLDEFASIVSHDLRNPLDVAMGQVRLAKADPSEEHLSVIERSLDRMQELIDDLLTLARQGERVTEIRPVAIENAIEQAWRSVQTGETTLETDVSGSIMADPTRLQQLFENLIRNAVEHGSSATASEPQAEDVLSADSGQTQSGRPQATTSDTDLMVTVRTLDDGSGFYFADDGTGIPEDERESVFRSGYSTSDTGTGFGLAIVREIAEAHGWTVTTTESEGGGARFEFRGVDAAE</sequence>
<feature type="domain" description="PAS" evidence="11">
    <location>
        <begin position="525"/>
        <end position="598"/>
    </location>
</feature>
<feature type="domain" description="PAS" evidence="11">
    <location>
        <begin position="136"/>
        <end position="208"/>
    </location>
</feature>
<dbReference type="PROSITE" id="PS50113">
    <property type="entry name" value="PAC"/>
    <property type="match status" value="4"/>
</dbReference>
<dbReference type="SMART" id="SM00086">
    <property type="entry name" value="PAC"/>
    <property type="match status" value="5"/>
</dbReference>
<dbReference type="InterPro" id="IPR013655">
    <property type="entry name" value="PAS_fold_3"/>
</dbReference>
<dbReference type="SUPFAM" id="SSF55874">
    <property type="entry name" value="ATPase domain of HSP90 chaperone/DNA topoisomerase II/histidine kinase"/>
    <property type="match status" value="1"/>
</dbReference>
<dbReference type="PROSITE" id="PS50112">
    <property type="entry name" value="PAS"/>
    <property type="match status" value="5"/>
</dbReference>
<dbReference type="OrthoDB" id="342253at2157"/>
<evidence type="ECO:0000256" key="4">
    <source>
        <dbReference type="ARBA" id="ARBA00022679"/>
    </source>
</evidence>
<dbReference type="CDD" id="cd00156">
    <property type="entry name" value="REC"/>
    <property type="match status" value="1"/>
</dbReference>
<dbReference type="Pfam" id="PF08448">
    <property type="entry name" value="PAS_4"/>
    <property type="match status" value="2"/>
</dbReference>
<dbReference type="InterPro" id="IPR005467">
    <property type="entry name" value="His_kinase_dom"/>
</dbReference>
<dbReference type="InterPro" id="IPR001789">
    <property type="entry name" value="Sig_transdc_resp-reg_receiver"/>
</dbReference>
<keyword evidence="14" id="KW-1185">Reference proteome</keyword>
<feature type="domain" description="PAS" evidence="11">
    <location>
        <begin position="645"/>
        <end position="715"/>
    </location>
</feature>
<evidence type="ECO:0000256" key="3">
    <source>
        <dbReference type="ARBA" id="ARBA00022553"/>
    </source>
</evidence>
<dbReference type="EMBL" id="BIXZ01000003">
    <property type="protein sequence ID" value="GCF14350.1"/>
    <property type="molecule type" value="Genomic_DNA"/>
</dbReference>
<feature type="domain" description="PAC" evidence="12">
    <location>
        <begin position="195"/>
        <end position="262"/>
    </location>
</feature>
<dbReference type="Gene3D" id="3.40.50.2300">
    <property type="match status" value="1"/>
</dbReference>
<dbReference type="RefSeq" id="WP_160140682.1">
    <property type="nucleotide sequence ID" value="NZ_BIXZ01000003.1"/>
</dbReference>
<dbReference type="Pfam" id="PF00072">
    <property type="entry name" value="Response_reg"/>
    <property type="match status" value="1"/>
</dbReference>
<evidence type="ECO:0000256" key="5">
    <source>
        <dbReference type="ARBA" id="ARBA00022777"/>
    </source>
</evidence>
<dbReference type="SMART" id="SM00388">
    <property type="entry name" value="HisKA"/>
    <property type="match status" value="1"/>
</dbReference>
<feature type="region of interest" description="Disordered" evidence="8">
    <location>
        <begin position="891"/>
        <end position="924"/>
    </location>
</feature>
<feature type="domain" description="PAC" evidence="12">
    <location>
        <begin position="340"/>
        <end position="391"/>
    </location>
</feature>
<keyword evidence="5" id="KW-0418">Kinase</keyword>
<dbReference type="InterPro" id="IPR000014">
    <property type="entry name" value="PAS"/>
</dbReference>
<dbReference type="Pfam" id="PF13426">
    <property type="entry name" value="PAS_9"/>
    <property type="match status" value="1"/>
</dbReference>
<feature type="domain" description="Response regulatory" evidence="10">
    <location>
        <begin position="6"/>
        <end position="121"/>
    </location>
</feature>
<organism evidence="13 14">
    <name type="scientific">Haloarcula mannanilytica</name>
    <dbReference type="NCBI Taxonomy" id="2509225"/>
    <lineage>
        <taxon>Archaea</taxon>
        <taxon>Methanobacteriati</taxon>
        <taxon>Methanobacteriota</taxon>
        <taxon>Stenosarchaea group</taxon>
        <taxon>Halobacteria</taxon>
        <taxon>Halobacteriales</taxon>
        <taxon>Haloarculaceae</taxon>
        <taxon>Haloarcula</taxon>
    </lineage>
</organism>
<evidence type="ECO:0000313" key="13">
    <source>
        <dbReference type="EMBL" id="GCF14350.1"/>
    </source>
</evidence>
<dbReference type="EC" id="2.7.13.3" evidence="2"/>
<dbReference type="InterPro" id="IPR013656">
    <property type="entry name" value="PAS_4"/>
</dbReference>
<dbReference type="AlphaFoldDB" id="A0A4C2ELX2"/>
<feature type="domain" description="PAC" evidence="12">
    <location>
        <begin position="718"/>
        <end position="769"/>
    </location>
</feature>
<name>A0A4C2ELX2_9EURY</name>
<dbReference type="NCBIfam" id="TIGR00229">
    <property type="entry name" value="sensory_box"/>
    <property type="match status" value="4"/>
</dbReference>
<feature type="modified residue" description="4-aspartylphosphate" evidence="6">
    <location>
        <position position="56"/>
    </location>
</feature>
<dbReference type="InterPro" id="IPR036097">
    <property type="entry name" value="HisK_dim/P_sf"/>
</dbReference>
<evidence type="ECO:0000259" key="9">
    <source>
        <dbReference type="PROSITE" id="PS50109"/>
    </source>
</evidence>
<dbReference type="GO" id="GO:0000155">
    <property type="term" value="F:phosphorelay sensor kinase activity"/>
    <property type="evidence" value="ECO:0007669"/>
    <property type="project" value="InterPro"/>
</dbReference>
<keyword evidence="7" id="KW-0175">Coiled coil</keyword>
<dbReference type="Gene3D" id="3.30.450.20">
    <property type="entry name" value="PAS domain"/>
    <property type="match status" value="5"/>
</dbReference>
<evidence type="ECO:0000256" key="2">
    <source>
        <dbReference type="ARBA" id="ARBA00012438"/>
    </source>
</evidence>
<protein>
    <recommendedName>
        <fullName evidence="2">histidine kinase</fullName>
        <ecNumber evidence="2">2.7.13.3</ecNumber>
    </recommendedName>
</protein>
<feature type="domain" description="PAC" evidence="12">
    <location>
        <begin position="593"/>
        <end position="644"/>
    </location>
</feature>
<feature type="compositionally biased region" description="Polar residues" evidence="8">
    <location>
        <begin position="908"/>
        <end position="924"/>
    </location>
</feature>
<dbReference type="Gene3D" id="1.10.287.130">
    <property type="match status" value="1"/>
</dbReference>
<dbReference type="Pfam" id="PF00512">
    <property type="entry name" value="HisKA"/>
    <property type="match status" value="1"/>
</dbReference>
<evidence type="ECO:0000259" key="10">
    <source>
        <dbReference type="PROSITE" id="PS50110"/>
    </source>
</evidence>
<evidence type="ECO:0000256" key="8">
    <source>
        <dbReference type="SAM" id="MobiDB-lite"/>
    </source>
</evidence>
<dbReference type="PROSITE" id="PS50110">
    <property type="entry name" value="RESPONSE_REGULATORY"/>
    <property type="match status" value="1"/>
</dbReference>
<dbReference type="Pfam" id="PF08447">
    <property type="entry name" value="PAS_3"/>
    <property type="match status" value="2"/>
</dbReference>
<dbReference type="InterPro" id="IPR003661">
    <property type="entry name" value="HisK_dim/P_dom"/>
</dbReference>
<dbReference type="InterPro" id="IPR036890">
    <property type="entry name" value="HATPase_C_sf"/>
</dbReference>
<keyword evidence="4" id="KW-0808">Transferase</keyword>
<evidence type="ECO:0000256" key="7">
    <source>
        <dbReference type="SAM" id="Coils"/>
    </source>
</evidence>
<feature type="coiled-coil region" evidence="7">
    <location>
        <begin position="372"/>
        <end position="399"/>
    </location>
</feature>
<dbReference type="SUPFAM" id="SSF47384">
    <property type="entry name" value="Homodimeric domain of signal transducing histidine kinase"/>
    <property type="match status" value="1"/>
</dbReference>
<dbReference type="SUPFAM" id="SSF52172">
    <property type="entry name" value="CheY-like"/>
    <property type="match status" value="1"/>
</dbReference>
<dbReference type="Pfam" id="PF02518">
    <property type="entry name" value="HATPase_c"/>
    <property type="match status" value="1"/>
</dbReference>
<dbReference type="InterPro" id="IPR035965">
    <property type="entry name" value="PAS-like_dom_sf"/>
</dbReference>
<dbReference type="SMART" id="SM00448">
    <property type="entry name" value="REC"/>
    <property type="match status" value="1"/>
</dbReference>
<dbReference type="CDD" id="cd00082">
    <property type="entry name" value="HisKA"/>
    <property type="match status" value="1"/>
</dbReference>
<feature type="domain" description="PAS" evidence="11">
    <location>
        <begin position="419"/>
        <end position="465"/>
    </location>
</feature>
<gene>
    <name evidence="13" type="ORF">Harman_22850</name>
</gene>
<evidence type="ECO:0000256" key="1">
    <source>
        <dbReference type="ARBA" id="ARBA00000085"/>
    </source>
</evidence>
<dbReference type="CDD" id="cd00130">
    <property type="entry name" value="PAS"/>
    <property type="match status" value="5"/>
</dbReference>
<evidence type="ECO:0000259" key="12">
    <source>
        <dbReference type="PROSITE" id="PS50113"/>
    </source>
</evidence>
<accession>A0A4C2ELX2</accession>
<evidence type="ECO:0000256" key="6">
    <source>
        <dbReference type="PROSITE-ProRule" id="PRU00169"/>
    </source>
</evidence>
<proteinExistence type="predicted"/>